<dbReference type="Pfam" id="PF00248">
    <property type="entry name" value="Aldo_ket_red"/>
    <property type="match status" value="1"/>
</dbReference>
<dbReference type="AlphaFoldDB" id="A0A1G9F1R4"/>
<dbReference type="InterPro" id="IPR020471">
    <property type="entry name" value="AKR"/>
</dbReference>
<dbReference type="GO" id="GO:0016491">
    <property type="term" value="F:oxidoreductase activity"/>
    <property type="evidence" value="ECO:0007669"/>
    <property type="project" value="InterPro"/>
</dbReference>
<dbReference type="PANTHER" id="PTHR43638">
    <property type="entry name" value="OXIDOREDUCTASE, ALDO/KETO REDUCTASE FAMILY PROTEIN"/>
    <property type="match status" value="1"/>
</dbReference>
<dbReference type="STRING" id="426701.SAMN04488098_10709"/>
<evidence type="ECO:0000259" key="4">
    <source>
        <dbReference type="Pfam" id="PF00248"/>
    </source>
</evidence>
<accession>A0A1G9F1R4</accession>
<evidence type="ECO:0000313" key="5">
    <source>
        <dbReference type="EMBL" id="SDK82251.1"/>
    </source>
</evidence>
<proteinExistence type="predicted"/>
<dbReference type="Proteomes" id="UP000199433">
    <property type="component" value="Unassembled WGS sequence"/>
</dbReference>
<feature type="binding site" evidence="2">
    <location>
        <position position="119"/>
    </location>
    <ligand>
        <name>substrate</name>
    </ligand>
</feature>
<protein>
    <submittedName>
        <fullName evidence="5">Aldo/keto reductase</fullName>
    </submittedName>
</protein>
<sequence>MKGEERMSKTITFPNGREVLKLGQGTWRMGEDENKRYDEIDALRTGIDNGLTLIDTAEMYAEGKAEEVVGDAIKNVDRDDLFLVSKVYPTNAGEERMFDSCEKTLQRMGVDELDLYLLHWPGNIPLQETVDCFEELKRQGKIRDWGVSNFDLEDMQELLSLRNGENCQTNQVLYHLASRGIEVVLHDYMKENNIPIMAYCPIIGQEPDLKEKVYNSPIINNIVENKGISIVQLLLAFVMHQEQMTAIPKAGSSEHVLQNRKALDIDLTNEELNLLNEAFPAPEKRVPLRVQ</sequence>
<dbReference type="SUPFAM" id="SSF51430">
    <property type="entry name" value="NAD(P)-linked oxidoreductase"/>
    <property type="match status" value="1"/>
</dbReference>
<evidence type="ECO:0000256" key="1">
    <source>
        <dbReference type="PIRSR" id="PIRSR000097-1"/>
    </source>
</evidence>
<evidence type="ECO:0000313" key="6">
    <source>
        <dbReference type="Proteomes" id="UP000199433"/>
    </source>
</evidence>
<reference evidence="6" key="1">
    <citation type="submission" date="2016-10" db="EMBL/GenBank/DDBJ databases">
        <authorList>
            <person name="Varghese N."/>
            <person name="Submissions S."/>
        </authorList>
    </citation>
    <scope>NUCLEOTIDE SEQUENCE [LARGE SCALE GENOMIC DNA]</scope>
    <source>
        <strain evidence="6">DSM 19181</strain>
    </source>
</reference>
<gene>
    <name evidence="5" type="ORF">SAMN04488098_10709</name>
</gene>
<dbReference type="PIRSF" id="PIRSF000097">
    <property type="entry name" value="AKR"/>
    <property type="match status" value="1"/>
</dbReference>
<dbReference type="CDD" id="cd19138">
    <property type="entry name" value="AKR_YeaE"/>
    <property type="match status" value="1"/>
</dbReference>
<organism evidence="5 6">
    <name type="scientific">Alkalibacterium thalassium</name>
    <dbReference type="NCBI Taxonomy" id="426701"/>
    <lineage>
        <taxon>Bacteria</taxon>
        <taxon>Bacillati</taxon>
        <taxon>Bacillota</taxon>
        <taxon>Bacilli</taxon>
        <taxon>Lactobacillales</taxon>
        <taxon>Carnobacteriaceae</taxon>
        <taxon>Alkalibacterium</taxon>
    </lineage>
</organism>
<dbReference type="PANTHER" id="PTHR43638:SF3">
    <property type="entry name" value="ALDEHYDE REDUCTASE"/>
    <property type="match status" value="1"/>
</dbReference>
<name>A0A1G9F1R4_9LACT</name>
<dbReference type="Gene3D" id="3.20.20.100">
    <property type="entry name" value="NADP-dependent oxidoreductase domain"/>
    <property type="match status" value="1"/>
</dbReference>
<keyword evidence="6" id="KW-1185">Reference proteome</keyword>
<feature type="domain" description="NADP-dependent oxidoreductase" evidence="4">
    <location>
        <begin position="21"/>
        <end position="277"/>
    </location>
</feature>
<evidence type="ECO:0000256" key="3">
    <source>
        <dbReference type="PIRSR" id="PIRSR000097-3"/>
    </source>
</evidence>
<feature type="site" description="Lowers pKa of active site Tyr" evidence="3">
    <location>
        <position position="86"/>
    </location>
</feature>
<dbReference type="InterPro" id="IPR036812">
    <property type="entry name" value="NAD(P)_OxRdtase_dom_sf"/>
</dbReference>
<dbReference type="InterPro" id="IPR023210">
    <property type="entry name" value="NADP_OxRdtase_dom"/>
</dbReference>
<dbReference type="PRINTS" id="PR00069">
    <property type="entry name" value="ALDKETRDTASE"/>
</dbReference>
<dbReference type="EMBL" id="FNFK01000070">
    <property type="protein sequence ID" value="SDK82251.1"/>
    <property type="molecule type" value="Genomic_DNA"/>
</dbReference>
<evidence type="ECO:0000256" key="2">
    <source>
        <dbReference type="PIRSR" id="PIRSR000097-2"/>
    </source>
</evidence>
<feature type="active site" description="Proton donor" evidence="1">
    <location>
        <position position="60"/>
    </location>
</feature>